<accession>A0AA35REL6</accession>
<dbReference type="EMBL" id="CASHTH010000972">
    <property type="protein sequence ID" value="CAI8009547.1"/>
    <property type="molecule type" value="Genomic_DNA"/>
</dbReference>
<reference evidence="1" key="1">
    <citation type="submission" date="2023-03" db="EMBL/GenBank/DDBJ databases">
        <authorList>
            <person name="Steffen K."/>
            <person name="Cardenas P."/>
        </authorList>
    </citation>
    <scope>NUCLEOTIDE SEQUENCE</scope>
</reference>
<comment type="caution">
    <text evidence="1">The sequence shown here is derived from an EMBL/GenBank/DDBJ whole genome shotgun (WGS) entry which is preliminary data.</text>
</comment>
<keyword evidence="2" id="KW-1185">Reference proteome</keyword>
<evidence type="ECO:0000313" key="2">
    <source>
        <dbReference type="Proteomes" id="UP001174909"/>
    </source>
</evidence>
<sequence>MQRDTTRVSRGVGARWR</sequence>
<evidence type="ECO:0000313" key="1">
    <source>
        <dbReference type="EMBL" id="CAI8009547.1"/>
    </source>
</evidence>
<dbReference type="AlphaFoldDB" id="A0AA35REL6"/>
<name>A0AA35REL6_GEOBA</name>
<protein>
    <submittedName>
        <fullName evidence="1">Uncharacterized protein</fullName>
    </submittedName>
</protein>
<gene>
    <name evidence="1" type="ORF">GBAR_LOCUS6396</name>
</gene>
<proteinExistence type="predicted"/>
<organism evidence="1 2">
    <name type="scientific">Geodia barretti</name>
    <name type="common">Barrett's horny sponge</name>
    <dbReference type="NCBI Taxonomy" id="519541"/>
    <lineage>
        <taxon>Eukaryota</taxon>
        <taxon>Metazoa</taxon>
        <taxon>Porifera</taxon>
        <taxon>Demospongiae</taxon>
        <taxon>Heteroscleromorpha</taxon>
        <taxon>Tetractinellida</taxon>
        <taxon>Astrophorina</taxon>
        <taxon>Geodiidae</taxon>
        <taxon>Geodia</taxon>
    </lineage>
</organism>
<dbReference type="Proteomes" id="UP001174909">
    <property type="component" value="Unassembled WGS sequence"/>
</dbReference>